<comment type="similarity">
    <text evidence="1">Belongs to the short-chain dehydrogenases/reductases (SDR) family.</text>
</comment>
<dbReference type="OrthoDB" id="5371740at2759"/>
<sequence>MPEYSSTPELFATLKDKVVVLTGGAHGVGESIVKTLYSVGAHVVFGDIDEPSCHQLAEHLAKEKPTSTGSLRFRRVDVRDYGDNLALFQDALTTHGRVDHALSIAGVTEGQNWFTPELDLESVAQPPSTAVVDINLLGALYFARIAAVYLRQGQDGGDKSLLLTGSLAAFKEQAGLFVYQPSKHGVMGLFRSTRKNLYSLHGIRVNILCPSLISSGMSSRIQHVWEGKGLPINTADEVSDYAVTLTASRSQADGSDQTGLAVYVEGGKGWEFESELERLDKQWMGAKMAQNCEAINEALGVGAGWTTDKPKI</sequence>
<dbReference type="SUPFAM" id="SSF51735">
    <property type="entry name" value="NAD(P)-binding Rossmann-fold domains"/>
    <property type="match status" value="1"/>
</dbReference>
<dbReference type="GO" id="GO:0016491">
    <property type="term" value="F:oxidoreductase activity"/>
    <property type="evidence" value="ECO:0007669"/>
    <property type="project" value="UniProtKB-KW"/>
</dbReference>
<dbReference type="PANTHER" id="PTHR43180">
    <property type="entry name" value="3-OXOACYL-(ACYL-CARRIER-PROTEIN) REDUCTASE (AFU_ORTHOLOGUE AFUA_6G11210)"/>
    <property type="match status" value="1"/>
</dbReference>
<evidence type="ECO:0000313" key="4">
    <source>
        <dbReference type="EMBL" id="KAH7244878.1"/>
    </source>
</evidence>
<reference evidence="4" key="1">
    <citation type="journal article" date="2021" name="Nat. Commun.">
        <title>Genetic determinants of endophytism in the Arabidopsis root mycobiome.</title>
        <authorList>
            <person name="Mesny F."/>
            <person name="Miyauchi S."/>
            <person name="Thiergart T."/>
            <person name="Pickel B."/>
            <person name="Atanasova L."/>
            <person name="Karlsson M."/>
            <person name="Huettel B."/>
            <person name="Barry K.W."/>
            <person name="Haridas S."/>
            <person name="Chen C."/>
            <person name="Bauer D."/>
            <person name="Andreopoulos W."/>
            <person name="Pangilinan J."/>
            <person name="LaButti K."/>
            <person name="Riley R."/>
            <person name="Lipzen A."/>
            <person name="Clum A."/>
            <person name="Drula E."/>
            <person name="Henrissat B."/>
            <person name="Kohler A."/>
            <person name="Grigoriev I.V."/>
            <person name="Martin F.M."/>
            <person name="Hacquard S."/>
        </authorList>
    </citation>
    <scope>NUCLEOTIDE SEQUENCE</scope>
    <source>
        <strain evidence="4">FSSC 5 MPI-SDFR-AT-0091</strain>
    </source>
</reference>
<organism evidence="4 5">
    <name type="scientific">Fusarium solani</name>
    <name type="common">Filamentous fungus</name>
    <dbReference type="NCBI Taxonomy" id="169388"/>
    <lineage>
        <taxon>Eukaryota</taxon>
        <taxon>Fungi</taxon>
        <taxon>Dikarya</taxon>
        <taxon>Ascomycota</taxon>
        <taxon>Pezizomycotina</taxon>
        <taxon>Sordariomycetes</taxon>
        <taxon>Hypocreomycetidae</taxon>
        <taxon>Hypocreales</taxon>
        <taxon>Nectriaceae</taxon>
        <taxon>Fusarium</taxon>
        <taxon>Fusarium solani species complex</taxon>
    </lineage>
</organism>
<dbReference type="PANTHER" id="PTHR43180:SF86">
    <property type="entry name" value="DEHYDROGENASE, PUTATIVE (AFU_ORTHOLOGUE AFUA_3G00290)-RELATED"/>
    <property type="match status" value="1"/>
</dbReference>
<accession>A0A9P9GSI3</accession>
<gene>
    <name evidence="4" type="ORF">B0J15DRAFT_552491</name>
</gene>
<dbReference type="PRINTS" id="PR00081">
    <property type="entry name" value="GDHRDH"/>
</dbReference>
<dbReference type="Proteomes" id="UP000736672">
    <property type="component" value="Unassembled WGS sequence"/>
</dbReference>
<keyword evidence="3" id="KW-0560">Oxidoreductase</keyword>
<keyword evidence="5" id="KW-1185">Reference proteome</keyword>
<keyword evidence="2" id="KW-0521">NADP</keyword>
<evidence type="ECO:0000256" key="3">
    <source>
        <dbReference type="ARBA" id="ARBA00023002"/>
    </source>
</evidence>
<dbReference type="EMBL" id="JAGTJS010000017">
    <property type="protein sequence ID" value="KAH7244878.1"/>
    <property type="molecule type" value="Genomic_DNA"/>
</dbReference>
<dbReference type="InterPro" id="IPR036291">
    <property type="entry name" value="NAD(P)-bd_dom_sf"/>
</dbReference>
<dbReference type="Pfam" id="PF00106">
    <property type="entry name" value="adh_short"/>
    <property type="match status" value="1"/>
</dbReference>
<evidence type="ECO:0000256" key="1">
    <source>
        <dbReference type="ARBA" id="ARBA00006484"/>
    </source>
</evidence>
<proteinExistence type="inferred from homology"/>
<evidence type="ECO:0000256" key="2">
    <source>
        <dbReference type="ARBA" id="ARBA00022857"/>
    </source>
</evidence>
<dbReference type="InterPro" id="IPR002347">
    <property type="entry name" value="SDR_fam"/>
</dbReference>
<dbReference type="AlphaFoldDB" id="A0A9P9GSI3"/>
<evidence type="ECO:0000313" key="5">
    <source>
        <dbReference type="Proteomes" id="UP000736672"/>
    </source>
</evidence>
<dbReference type="Gene3D" id="3.40.50.720">
    <property type="entry name" value="NAD(P)-binding Rossmann-like Domain"/>
    <property type="match status" value="1"/>
</dbReference>
<name>A0A9P9GSI3_FUSSL</name>
<protein>
    <submittedName>
        <fullName evidence="4">3-hydroxyacyl-CoA dehydrogenase</fullName>
    </submittedName>
</protein>
<comment type="caution">
    <text evidence="4">The sequence shown here is derived from an EMBL/GenBank/DDBJ whole genome shotgun (WGS) entry which is preliminary data.</text>
</comment>